<dbReference type="PANTHER" id="PTHR35091:SF2">
    <property type="entry name" value="FLAGELLAR PROTEIN FLIL"/>
    <property type="match status" value="1"/>
</dbReference>
<evidence type="ECO:0000256" key="10">
    <source>
        <dbReference type="RuleBase" id="RU364125"/>
    </source>
</evidence>
<dbReference type="InterPro" id="IPR005503">
    <property type="entry name" value="FliL"/>
</dbReference>
<gene>
    <name evidence="11" type="ORF">CAL22_09545</name>
</gene>
<dbReference type="RefSeq" id="WP_094812557.1">
    <property type="nucleotide sequence ID" value="NZ_NEVU01000002.1"/>
</dbReference>
<dbReference type="GO" id="GO:0071978">
    <property type="term" value="P:bacterial-type flagellum-dependent swarming motility"/>
    <property type="evidence" value="ECO:0007669"/>
    <property type="project" value="TreeGrafter"/>
</dbReference>
<evidence type="ECO:0000256" key="7">
    <source>
        <dbReference type="ARBA" id="ARBA00022779"/>
    </source>
</evidence>
<sequence>MATSKSPAMPAARGATGGAGKLLRPLLALLILVLVVVASVAGTWYFMSRYQQQQQQAAVQLGVGQQQGQAAAAGAGAAPVNYAPPPAQPAVVAAPIFFPLEAFTVTINDAESERIMHVGLTLRLGDESSRQRLERYMPEVRNRILMVLSSQTPQSVQSLPGKQAMAKSLQAALSKPFAPLPDGQAVSDVLFTAFVVQ</sequence>
<evidence type="ECO:0000313" key="12">
    <source>
        <dbReference type="Proteomes" id="UP000216429"/>
    </source>
</evidence>
<keyword evidence="12" id="KW-1185">Reference proteome</keyword>
<evidence type="ECO:0000256" key="9">
    <source>
        <dbReference type="ARBA" id="ARBA00023136"/>
    </source>
</evidence>
<keyword evidence="5 10" id="KW-0145">Chemotaxis</keyword>
<dbReference type="GO" id="GO:0005886">
    <property type="term" value="C:plasma membrane"/>
    <property type="evidence" value="ECO:0007669"/>
    <property type="project" value="UniProtKB-SubCell"/>
</dbReference>
<comment type="similarity">
    <text evidence="3 10">Belongs to the FliL family.</text>
</comment>
<evidence type="ECO:0000256" key="2">
    <source>
        <dbReference type="ARBA" id="ARBA00004162"/>
    </source>
</evidence>
<comment type="caution">
    <text evidence="11">The sequence shown here is derived from an EMBL/GenBank/DDBJ whole genome shotgun (WGS) entry which is preliminary data.</text>
</comment>
<evidence type="ECO:0000256" key="1">
    <source>
        <dbReference type="ARBA" id="ARBA00002254"/>
    </source>
</evidence>
<organism evidence="11 12">
    <name type="scientific">Bordetella genomosp. 12</name>
    <dbReference type="NCBI Taxonomy" id="463035"/>
    <lineage>
        <taxon>Bacteria</taxon>
        <taxon>Pseudomonadati</taxon>
        <taxon>Pseudomonadota</taxon>
        <taxon>Betaproteobacteria</taxon>
        <taxon>Burkholderiales</taxon>
        <taxon>Alcaligenaceae</taxon>
        <taxon>Bordetella</taxon>
    </lineage>
</organism>
<evidence type="ECO:0000256" key="4">
    <source>
        <dbReference type="ARBA" id="ARBA00022475"/>
    </source>
</evidence>
<keyword evidence="7 10" id="KW-0283">Flagellar rotation</keyword>
<evidence type="ECO:0000313" key="11">
    <source>
        <dbReference type="EMBL" id="OZI74687.1"/>
    </source>
</evidence>
<proteinExistence type="inferred from homology"/>
<name>A0A261VLH2_9BORD</name>
<keyword evidence="6 10" id="KW-0812">Transmembrane</keyword>
<dbReference type="EMBL" id="NEVU01000002">
    <property type="protein sequence ID" value="OZI74687.1"/>
    <property type="molecule type" value="Genomic_DNA"/>
</dbReference>
<dbReference type="Proteomes" id="UP000216429">
    <property type="component" value="Unassembled WGS sequence"/>
</dbReference>
<keyword evidence="10" id="KW-0997">Cell inner membrane</keyword>
<dbReference type="Pfam" id="PF03748">
    <property type="entry name" value="FliL"/>
    <property type="match status" value="1"/>
</dbReference>
<dbReference type="GO" id="GO:0006935">
    <property type="term" value="P:chemotaxis"/>
    <property type="evidence" value="ECO:0007669"/>
    <property type="project" value="UniProtKB-KW"/>
</dbReference>
<evidence type="ECO:0000256" key="6">
    <source>
        <dbReference type="ARBA" id="ARBA00022692"/>
    </source>
</evidence>
<keyword evidence="4" id="KW-1003">Cell membrane</keyword>
<keyword evidence="9 10" id="KW-0472">Membrane</keyword>
<dbReference type="GO" id="GO:0009425">
    <property type="term" value="C:bacterial-type flagellum basal body"/>
    <property type="evidence" value="ECO:0007669"/>
    <property type="project" value="InterPro"/>
</dbReference>
<protein>
    <recommendedName>
        <fullName evidence="10">Flagellar protein FliL</fullName>
    </recommendedName>
</protein>
<dbReference type="PANTHER" id="PTHR35091">
    <property type="entry name" value="FLAGELLAR PROTEIN FLIL"/>
    <property type="match status" value="1"/>
</dbReference>
<evidence type="ECO:0000256" key="8">
    <source>
        <dbReference type="ARBA" id="ARBA00022989"/>
    </source>
</evidence>
<comment type="subcellular location">
    <subcellularLocation>
        <location evidence="10">Cell inner membrane</location>
    </subcellularLocation>
    <subcellularLocation>
        <location evidence="2">Cell membrane</location>
        <topology evidence="2">Single-pass membrane protein</topology>
    </subcellularLocation>
</comment>
<reference evidence="12" key="1">
    <citation type="submission" date="2017-05" db="EMBL/GenBank/DDBJ databases">
        <title>Complete and WGS of Bordetella genogroups.</title>
        <authorList>
            <person name="Spilker T."/>
            <person name="Lipuma J."/>
        </authorList>
    </citation>
    <scope>NUCLEOTIDE SEQUENCE [LARGE SCALE GENOMIC DNA]</scope>
    <source>
        <strain evidence="12">AU6712</strain>
    </source>
</reference>
<feature type="transmembrane region" description="Helical" evidence="10">
    <location>
        <begin position="26"/>
        <end position="47"/>
    </location>
</feature>
<evidence type="ECO:0000256" key="3">
    <source>
        <dbReference type="ARBA" id="ARBA00008281"/>
    </source>
</evidence>
<keyword evidence="8 10" id="KW-1133">Transmembrane helix</keyword>
<dbReference type="OrthoDB" id="5297029at2"/>
<dbReference type="AlphaFoldDB" id="A0A261VLH2"/>
<comment type="function">
    <text evidence="1 10">Controls the rotational direction of flagella during chemotaxis.</text>
</comment>
<keyword evidence="11" id="KW-0282">Flagellum</keyword>
<evidence type="ECO:0000256" key="5">
    <source>
        <dbReference type="ARBA" id="ARBA00022500"/>
    </source>
</evidence>
<keyword evidence="11" id="KW-0969">Cilium</keyword>
<keyword evidence="11" id="KW-0966">Cell projection</keyword>
<accession>A0A261VLH2</accession>